<dbReference type="Proteomes" id="UP000190140">
    <property type="component" value="Unassembled WGS sequence"/>
</dbReference>
<keyword evidence="6" id="KW-0645">Protease</keyword>
<keyword evidence="5 17" id="KW-0121">Carboxypeptidase</keyword>
<evidence type="ECO:0000259" key="16">
    <source>
        <dbReference type="SMART" id="SM00936"/>
    </source>
</evidence>
<evidence type="ECO:0000256" key="6">
    <source>
        <dbReference type="ARBA" id="ARBA00022670"/>
    </source>
</evidence>
<feature type="domain" description="Peptidase S11 D-Ala-D-Ala carboxypeptidase A C-terminal" evidence="16">
    <location>
        <begin position="288"/>
        <end position="376"/>
    </location>
</feature>
<dbReference type="InterPro" id="IPR037167">
    <property type="entry name" value="Peptidase_S11_C_sf"/>
</dbReference>
<keyword evidence="10" id="KW-0573">Peptidoglycan synthesis</keyword>
<dbReference type="GO" id="GO:0006508">
    <property type="term" value="P:proteolysis"/>
    <property type="evidence" value="ECO:0007669"/>
    <property type="project" value="UniProtKB-KW"/>
</dbReference>
<keyword evidence="9" id="KW-0133">Cell shape</keyword>
<protein>
    <recommendedName>
        <fullName evidence="4">serine-type D-Ala-D-Ala carboxypeptidase</fullName>
        <ecNumber evidence="4">3.4.16.4</ecNumber>
    </recommendedName>
</protein>
<dbReference type="UniPathway" id="UPA00219"/>
<feature type="binding site" evidence="14">
    <location>
        <position position="231"/>
    </location>
    <ligand>
        <name>substrate</name>
    </ligand>
</feature>
<comment type="similarity">
    <text evidence="3 15">Belongs to the peptidase S11 family.</text>
</comment>
<dbReference type="PANTHER" id="PTHR21581">
    <property type="entry name" value="D-ALANYL-D-ALANINE CARBOXYPEPTIDASE"/>
    <property type="match status" value="1"/>
</dbReference>
<dbReference type="GO" id="GO:0071555">
    <property type="term" value="P:cell wall organization"/>
    <property type="evidence" value="ECO:0007669"/>
    <property type="project" value="UniProtKB-KW"/>
</dbReference>
<feature type="active site" evidence="13">
    <location>
        <position position="120"/>
    </location>
</feature>
<dbReference type="PANTHER" id="PTHR21581:SF6">
    <property type="entry name" value="TRAFFICKING PROTEIN PARTICLE COMPLEX SUBUNIT 12"/>
    <property type="match status" value="1"/>
</dbReference>
<gene>
    <name evidence="17" type="primary">dacF_1</name>
    <name evidence="17" type="ORF">CLOTH_03060</name>
</gene>
<organism evidence="17 18">
    <name type="scientific">Alkalithermobacter paradoxus</name>
    <dbReference type="NCBI Taxonomy" id="29349"/>
    <lineage>
        <taxon>Bacteria</taxon>
        <taxon>Bacillati</taxon>
        <taxon>Bacillota</taxon>
        <taxon>Clostridia</taxon>
        <taxon>Peptostreptococcales</taxon>
        <taxon>Tepidibacteraceae</taxon>
        <taxon>Alkalithermobacter</taxon>
    </lineage>
</organism>
<keyword evidence="11" id="KW-0961">Cell wall biogenesis/degradation</keyword>
<accession>A0A1V4IAW7</accession>
<keyword evidence="7" id="KW-0732">Signal</keyword>
<dbReference type="InterPro" id="IPR015956">
    <property type="entry name" value="Peniciliin-bd_prot_C_sf"/>
</dbReference>
<dbReference type="Pfam" id="PF07943">
    <property type="entry name" value="PBP5_C"/>
    <property type="match status" value="1"/>
</dbReference>
<keyword evidence="18" id="KW-1185">Reference proteome</keyword>
<evidence type="ECO:0000256" key="14">
    <source>
        <dbReference type="PIRSR" id="PIRSR618044-2"/>
    </source>
</evidence>
<dbReference type="AlphaFoldDB" id="A0A1V4IAW7"/>
<evidence type="ECO:0000256" key="1">
    <source>
        <dbReference type="ARBA" id="ARBA00003217"/>
    </source>
</evidence>
<evidence type="ECO:0000313" key="17">
    <source>
        <dbReference type="EMBL" id="OPJ57024.1"/>
    </source>
</evidence>
<evidence type="ECO:0000256" key="2">
    <source>
        <dbReference type="ARBA" id="ARBA00004752"/>
    </source>
</evidence>
<dbReference type="SUPFAM" id="SSF56601">
    <property type="entry name" value="beta-lactamase/transpeptidase-like"/>
    <property type="match status" value="1"/>
</dbReference>
<evidence type="ECO:0000256" key="3">
    <source>
        <dbReference type="ARBA" id="ARBA00007164"/>
    </source>
</evidence>
<dbReference type="SUPFAM" id="SSF69189">
    <property type="entry name" value="Penicillin-binding protein associated domain"/>
    <property type="match status" value="1"/>
</dbReference>
<proteinExistence type="inferred from homology"/>
<evidence type="ECO:0000256" key="11">
    <source>
        <dbReference type="ARBA" id="ARBA00023316"/>
    </source>
</evidence>
<dbReference type="Pfam" id="PF00768">
    <property type="entry name" value="Peptidase_S11"/>
    <property type="match status" value="1"/>
</dbReference>
<comment type="function">
    <text evidence="1">Removes C-terminal D-alanyl residues from sugar-peptide cell wall precursors.</text>
</comment>
<evidence type="ECO:0000256" key="7">
    <source>
        <dbReference type="ARBA" id="ARBA00022729"/>
    </source>
</evidence>
<dbReference type="EMBL" id="MZGW01000001">
    <property type="protein sequence ID" value="OPJ57024.1"/>
    <property type="molecule type" value="Genomic_DNA"/>
</dbReference>
<keyword evidence="8 17" id="KW-0378">Hydrolase</keyword>
<dbReference type="GO" id="GO:0009002">
    <property type="term" value="F:serine-type D-Ala-D-Ala carboxypeptidase activity"/>
    <property type="evidence" value="ECO:0007669"/>
    <property type="project" value="UniProtKB-EC"/>
</dbReference>
<dbReference type="InterPro" id="IPR012338">
    <property type="entry name" value="Beta-lactam/transpept-like"/>
</dbReference>
<evidence type="ECO:0000256" key="12">
    <source>
        <dbReference type="ARBA" id="ARBA00034000"/>
    </source>
</evidence>
<feature type="active site" description="Acyl-ester intermediate" evidence="13">
    <location>
        <position position="60"/>
    </location>
</feature>
<evidence type="ECO:0000256" key="9">
    <source>
        <dbReference type="ARBA" id="ARBA00022960"/>
    </source>
</evidence>
<dbReference type="PRINTS" id="PR00725">
    <property type="entry name" value="DADACBPTASE1"/>
</dbReference>
<dbReference type="Gene3D" id="3.40.710.10">
    <property type="entry name" value="DD-peptidase/beta-lactamase superfamily"/>
    <property type="match status" value="1"/>
</dbReference>
<reference evidence="17 18" key="1">
    <citation type="submission" date="2017-03" db="EMBL/GenBank/DDBJ databases">
        <title>Genome sequence of Clostridium thermoalcaliphilum DSM 7309.</title>
        <authorList>
            <person name="Poehlein A."/>
            <person name="Daniel R."/>
        </authorList>
    </citation>
    <scope>NUCLEOTIDE SEQUENCE [LARGE SCALE GENOMIC DNA]</scope>
    <source>
        <strain evidence="17 18">DSM 7309</strain>
    </source>
</reference>
<evidence type="ECO:0000313" key="18">
    <source>
        <dbReference type="Proteomes" id="UP000190140"/>
    </source>
</evidence>
<dbReference type="RefSeq" id="WP_158080436.1">
    <property type="nucleotide sequence ID" value="NZ_MZGW01000001.1"/>
</dbReference>
<evidence type="ECO:0000256" key="5">
    <source>
        <dbReference type="ARBA" id="ARBA00022645"/>
    </source>
</evidence>
<dbReference type="EC" id="3.4.16.4" evidence="4"/>
<dbReference type="STRING" id="29349.CLOTH_03060"/>
<dbReference type="InterPro" id="IPR001967">
    <property type="entry name" value="Peptidase_S11_N"/>
</dbReference>
<evidence type="ECO:0000256" key="4">
    <source>
        <dbReference type="ARBA" id="ARBA00012448"/>
    </source>
</evidence>
<comment type="pathway">
    <text evidence="2">Cell wall biogenesis; peptidoglycan biosynthesis.</text>
</comment>
<name>A0A1V4IAW7_9FIRM</name>
<comment type="caution">
    <text evidence="17">The sequence shown here is derived from an EMBL/GenBank/DDBJ whole genome shotgun (WGS) entry which is preliminary data.</text>
</comment>
<comment type="catalytic activity">
    <reaction evidence="12">
        <text>Preferential cleavage: (Ac)2-L-Lys-D-Ala-|-D-Ala. Also transpeptidation of peptidyl-alanyl moieties that are N-acyl substituents of D-alanine.</text>
        <dbReference type="EC" id="3.4.16.4"/>
    </reaction>
</comment>
<evidence type="ECO:0000256" key="15">
    <source>
        <dbReference type="RuleBase" id="RU004016"/>
    </source>
</evidence>
<dbReference type="Gene3D" id="2.60.410.10">
    <property type="entry name" value="D-Ala-D-Ala carboxypeptidase, C-terminal domain"/>
    <property type="match status" value="1"/>
</dbReference>
<sequence length="396" mass="44965">MKKRFGAIFVLLVLLFNLTSFDIYSNQNIDRYIKAGILMDEDSGRIVYEYNIHDQVAIASLTKMMTFLVALEAIRNNEVSKHDTVTISQNAARLRGSTYNLRTGEEVELIELLKALMIVSGNDAAVAIAEHIAGTESNFVQLMNNKAREIGMYKTVFFNSHGLPIYKMDDRIENLSSAKDLSILVKYLLDNYREETLSVTSIKTYSNPKRNFERSNTNPLMSIFPEVDGIKTGYTGLAGYCLAFTLNVKSEDKNDRDFRLIGLVLGSGNQKERLAGSKNLLEYGRDNFIKTKILSKHEYISTRYLFGSNELPVDLISEEEIWVFKGKDENLNTEIKLNDLSFPVRKNDVIGTLTFTSENGEILGSVNLISNTEIKWIPIKIQLELLKKSFLRLFAR</sequence>
<feature type="active site" description="Proton acceptor" evidence="13">
    <location>
        <position position="63"/>
    </location>
</feature>
<dbReference type="SMART" id="SM00936">
    <property type="entry name" value="PBP5_C"/>
    <property type="match status" value="1"/>
</dbReference>
<dbReference type="OrthoDB" id="1701915at2"/>
<dbReference type="InterPro" id="IPR012907">
    <property type="entry name" value="Peptidase_S11_C"/>
</dbReference>
<dbReference type="GO" id="GO:0008360">
    <property type="term" value="P:regulation of cell shape"/>
    <property type="evidence" value="ECO:0007669"/>
    <property type="project" value="UniProtKB-KW"/>
</dbReference>
<evidence type="ECO:0000256" key="10">
    <source>
        <dbReference type="ARBA" id="ARBA00022984"/>
    </source>
</evidence>
<dbReference type="InterPro" id="IPR018044">
    <property type="entry name" value="Peptidase_S11"/>
</dbReference>
<evidence type="ECO:0000256" key="13">
    <source>
        <dbReference type="PIRSR" id="PIRSR618044-1"/>
    </source>
</evidence>
<dbReference type="GO" id="GO:0009252">
    <property type="term" value="P:peptidoglycan biosynthetic process"/>
    <property type="evidence" value="ECO:0007669"/>
    <property type="project" value="UniProtKB-UniPathway"/>
</dbReference>
<evidence type="ECO:0000256" key="8">
    <source>
        <dbReference type="ARBA" id="ARBA00022801"/>
    </source>
</evidence>